<proteinExistence type="predicted"/>
<name>A0ABV0AKK2_9ACTN</name>
<keyword evidence="3" id="KW-1185">Reference proteome</keyword>
<comment type="caution">
    <text evidence="2">The sequence shown here is derived from an EMBL/GenBank/DDBJ whole genome shotgun (WGS) entry which is preliminary data.</text>
</comment>
<dbReference type="GO" id="GO:0016787">
    <property type="term" value="F:hydrolase activity"/>
    <property type="evidence" value="ECO:0007669"/>
    <property type="project" value="UniProtKB-KW"/>
</dbReference>
<dbReference type="RefSeq" id="WP_346224376.1">
    <property type="nucleotide sequence ID" value="NZ_JBDJAW010000002.1"/>
</dbReference>
<organism evidence="2 3">
    <name type="scientific">Microbispora maris</name>
    <dbReference type="NCBI Taxonomy" id="3144104"/>
    <lineage>
        <taxon>Bacteria</taxon>
        <taxon>Bacillati</taxon>
        <taxon>Actinomycetota</taxon>
        <taxon>Actinomycetes</taxon>
        <taxon>Streptosporangiales</taxon>
        <taxon>Streptosporangiaceae</taxon>
        <taxon>Microbispora</taxon>
    </lineage>
</organism>
<dbReference type="Proteomes" id="UP001447516">
    <property type="component" value="Unassembled WGS sequence"/>
</dbReference>
<keyword evidence="1 2" id="KW-0378">Hydrolase</keyword>
<dbReference type="InterPro" id="IPR023214">
    <property type="entry name" value="HAD_sf"/>
</dbReference>
<dbReference type="InterPro" id="IPR051540">
    <property type="entry name" value="S-2-haloacid_dehalogenase"/>
</dbReference>
<dbReference type="NCBIfam" id="TIGR01549">
    <property type="entry name" value="HAD-SF-IA-v1"/>
    <property type="match status" value="1"/>
</dbReference>
<evidence type="ECO:0000256" key="1">
    <source>
        <dbReference type="ARBA" id="ARBA00022801"/>
    </source>
</evidence>
<dbReference type="SUPFAM" id="SSF56784">
    <property type="entry name" value="HAD-like"/>
    <property type="match status" value="1"/>
</dbReference>
<dbReference type="SFLD" id="SFLDG01129">
    <property type="entry name" value="C1.5:_HAD__Beta-PGM__Phosphata"/>
    <property type="match status" value="1"/>
</dbReference>
<dbReference type="SFLD" id="SFLDS00003">
    <property type="entry name" value="Haloacid_Dehalogenase"/>
    <property type="match status" value="1"/>
</dbReference>
<reference evidence="2 3" key="1">
    <citation type="submission" date="2024-05" db="EMBL/GenBank/DDBJ databases">
        <title>Microbispora sp.ZYX-F-249.</title>
        <authorList>
            <person name="Xie H."/>
        </authorList>
    </citation>
    <scope>NUCLEOTIDE SEQUENCE [LARGE SCALE GENOMIC DNA]</scope>
    <source>
        <strain evidence="2 3">ZYX-F-249</strain>
    </source>
</reference>
<dbReference type="Pfam" id="PF00702">
    <property type="entry name" value="Hydrolase"/>
    <property type="match status" value="1"/>
</dbReference>
<evidence type="ECO:0000313" key="3">
    <source>
        <dbReference type="Proteomes" id="UP001447516"/>
    </source>
</evidence>
<dbReference type="PANTHER" id="PTHR43316">
    <property type="entry name" value="HYDROLASE, HALOACID DELAHOGENASE-RELATED"/>
    <property type="match status" value="1"/>
</dbReference>
<evidence type="ECO:0000313" key="2">
    <source>
        <dbReference type="EMBL" id="MEN3534285.1"/>
    </source>
</evidence>
<accession>A0ABV0AKK2</accession>
<protein>
    <submittedName>
        <fullName evidence="2">HAD-IA family hydrolase</fullName>
    </submittedName>
</protein>
<dbReference type="Gene3D" id="3.40.50.1000">
    <property type="entry name" value="HAD superfamily/HAD-like"/>
    <property type="match status" value="1"/>
</dbReference>
<sequence>MIRALVFDVGETLIDETRIWSRWADRLGVPRLTFMGVLGGMAALDRGHGEAFELIRPGIDLDAEIEAWRREDPDGLRENFDADDLYPDVRPALTALREAGYDLVVAGNQPPQAYDALVAMDLPVDGIHTSAGWGVEKPEPAFFAKVAAVCGHEPGQILYVGDRIDNDVLPAARAGMRTALLRRGPWGYLHAARPDAARADLVADGLADLVRLVSTLAPEGG</sequence>
<dbReference type="InterPro" id="IPR036412">
    <property type="entry name" value="HAD-like_sf"/>
</dbReference>
<dbReference type="EMBL" id="JBDJAW010000002">
    <property type="protein sequence ID" value="MEN3534285.1"/>
    <property type="molecule type" value="Genomic_DNA"/>
</dbReference>
<dbReference type="InterPro" id="IPR006439">
    <property type="entry name" value="HAD-SF_hydro_IA"/>
</dbReference>
<gene>
    <name evidence="2" type="ORF">AAH991_04150</name>
</gene>